<gene>
    <name evidence="4" type="ORF">BXZ70DRAFT_949224</name>
</gene>
<comment type="caution">
    <text evidence="4">The sequence shown here is derived from an EMBL/GenBank/DDBJ whole genome shotgun (WGS) entry which is preliminary data.</text>
</comment>
<feature type="signal peptide" evidence="3">
    <location>
        <begin position="1"/>
        <end position="20"/>
    </location>
</feature>
<proteinExistence type="predicted"/>
<dbReference type="EMBL" id="JAEVFJ010000028">
    <property type="protein sequence ID" value="KAH8093795.1"/>
    <property type="molecule type" value="Genomic_DNA"/>
</dbReference>
<protein>
    <submittedName>
        <fullName evidence="4">Uncharacterized protein</fullName>
    </submittedName>
</protein>
<evidence type="ECO:0000256" key="3">
    <source>
        <dbReference type="SAM" id="SignalP"/>
    </source>
</evidence>
<accession>A0A8K0UL19</accession>
<keyword evidence="1" id="KW-0175">Coiled coil</keyword>
<feature type="chain" id="PRO_5035463509" evidence="3">
    <location>
        <begin position="21"/>
        <end position="205"/>
    </location>
</feature>
<dbReference type="OrthoDB" id="2960209at2759"/>
<feature type="coiled-coil region" evidence="1">
    <location>
        <begin position="119"/>
        <end position="204"/>
    </location>
</feature>
<evidence type="ECO:0000256" key="1">
    <source>
        <dbReference type="SAM" id="Coils"/>
    </source>
</evidence>
<feature type="compositionally biased region" description="Pro residues" evidence="2">
    <location>
        <begin position="49"/>
        <end position="66"/>
    </location>
</feature>
<name>A0A8K0UL19_9AGAR</name>
<evidence type="ECO:0000256" key="2">
    <source>
        <dbReference type="SAM" id="MobiDB-lite"/>
    </source>
</evidence>
<reference evidence="4" key="1">
    <citation type="journal article" date="2021" name="New Phytol.">
        <title>Evolutionary innovations through gain and loss of genes in the ectomycorrhizal Boletales.</title>
        <authorList>
            <person name="Wu G."/>
            <person name="Miyauchi S."/>
            <person name="Morin E."/>
            <person name="Kuo A."/>
            <person name="Drula E."/>
            <person name="Varga T."/>
            <person name="Kohler A."/>
            <person name="Feng B."/>
            <person name="Cao Y."/>
            <person name="Lipzen A."/>
            <person name="Daum C."/>
            <person name="Hundley H."/>
            <person name="Pangilinan J."/>
            <person name="Johnson J."/>
            <person name="Barry K."/>
            <person name="LaButti K."/>
            <person name="Ng V."/>
            <person name="Ahrendt S."/>
            <person name="Min B."/>
            <person name="Choi I.G."/>
            <person name="Park H."/>
            <person name="Plett J.M."/>
            <person name="Magnuson J."/>
            <person name="Spatafora J.W."/>
            <person name="Nagy L.G."/>
            <person name="Henrissat B."/>
            <person name="Grigoriev I.V."/>
            <person name="Yang Z.L."/>
            <person name="Xu J."/>
            <person name="Martin F.M."/>
        </authorList>
    </citation>
    <scope>NUCLEOTIDE SEQUENCE</scope>
    <source>
        <strain evidence="4">KKN 215</strain>
    </source>
</reference>
<dbReference type="Proteomes" id="UP000813824">
    <property type="component" value="Unassembled WGS sequence"/>
</dbReference>
<organism evidence="4 5">
    <name type="scientific">Cristinia sonorae</name>
    <dbReference type="NCBI Taxonomy" id="1940300"/>
    <lineage>
        <taxon>Eukaryota</taxon>
        <taxon>Fungi</taxon>
        <taxon>Dikarya</taxon>
        <taxon>Basidiomycota</taxon>
        <taxon>Agaricomycotina</taxon>
        <taxon>Agaricomycetes</taxon>
        <taxon>Agaricomycetidae</taxon>
        <taxon>Agaricales</taxon>
        <taxon>Pleurotineae</taxon>
        <taxon>Stephanosporaceae</taxon>
        <taxon>Cristinia</taxon>
    </lineage>
</organism>
<keyword evidence="5" id="KW-1185">Reference proteome</keyword>
<keyword evidence="3" id="KW-0732">Signal</keyword>
<dbReference type="AlphaFoldDB" id="A0A8K0UL19"/>
<evidence type="ECO:0000313" key="5">
    <source>
        <dbReference type="Proteomes" id="UP000813824"/>
    </source>
</evidence>
<sequence length="205" mass="24617">MYHWHRGPSRLVWFMIGAFSATWWWKHKQGHNGRVSYCSRPELPANSYQPPPYYPQHPHQQQPPPQSTALMKNETEPAAAAEPVVHTREWNWSWGSHTPLPPPPVDHGWDEEKHRQWEQERWEKRIDEEKQKLQNIGRQATDTFADFSEATLDGILSTVEAMKAKLAEHRDNRERQIREWQTWREQQIKQLEDWKKMQEQQNNRS</sequence>
<feature type="region of interest" description="Disordered" evidence="2">
    <location>
        <begin position="48"/>
        <end position="81"/>
    </location>
</feature>
<evidence type="ECO:0000313" key="4">
    <source>
        <dbReference type="EMBL" id="KAH8093795.1"/>
    </source>
</evidence>